<dbReference type="InterPro" id="IPR023997">
    <property type="entry name" value="TonB-dep_OMP_SusC/RagA_CS"/>
</dbReference>
<dbReference type="Gene3D" id="2.60.40.1120">
    <property type="entry name" value="Carboxypeptidase-like, regulatory domain"/>
    <property type="match status" value="1"/>
</dbReference>
<feature type="domain" description="TonB-dependent receptor plug" evidence="9">
    <location>
        <begin position="142"/>
        <end position="244"/>
    </location>
</feature>
<dbReference type="InterPro" id="IPR037066">
    <property type="entry name" value="Plug_dom_sf"/>
</dbReference>
<dbReference type="Pfam" id="PF07715">
    <property type="entry name" value="Plug"/>
    <property type="match status" value="1"/>
</dbReference>
<sequence length="1069" mass="118156">MKKQLRKVLDKYLKSKELTRTAWLFLFTLLLTNVCMAGSMAHSTAPAPVTVTGLVKDESGITLPGVNIKVKGTTLGTVTDAQGKFTINTPEAGSILQVSFVGYVAQEVQVGNNNKGLQITLKADNKSLNEVIVVGYGNQRKTTLTGSVSTLKSDELVETKNENVVNMLTGKVPGMRIQQLSSEPGAFNTKFDIRGYGATPLVVIDGIPRSADDLARMDPNEIDNISVMKDASAAIYGVRSANGVILVTTKKGSNQNGKFNISYSINAGWQQFLNLPKGVDALDYMMLKNEQQKRDFGQNFYQQTAPAFSAADMVPYQNGTLQSSDWIDAVMKQNVPQVQQNLNINGGTDKVNYFFDLGYLKQDGVFKSGDMNYDRWNFRSNVNVKLTNRLRAEILTSGYADTKNQPHADVWTMFKYAWNQLPTDQIYANNNPAYPHVEPDNANPVTMTTSSYNGYKINKIKNFQGQASLTYDIPGVQGLSAKGMYNYGYSPTDNTNVNQSFNLYQYDPQNKTYLPTLVSSPSYVYRGYNTNTSTLMQFSLNYAHKFGNHNITGLLLYEEADTQNDNFNAQREFSLGLPYLFAGNSTNQVANMDPNGLYETVNKGVVGRFNYDYKGKYLAEFGFREDGSSKFKPGAQWGFFPEGSIGWRLSEEKFIQNLIPSKILSNFKVRASYGELGDDSSAGLVPFIPGYTYPSGGAILGGNYVNGLASIGVVNPNLTWYTAKTLDIGADLSLWNGLLDGTFDYFVRTRTGLLDTRTSVVPGTAGTALPQENLDSDQTKGFDMIISHRNHIGSVGYNISVNGSISRTMKLVVQQTRAGNSYDNWKNGQADRYTNIWWGKDYGGQFQSYSQIYGYNVNTGGGNQAVVPGDYYYKDWNNDGVIDSKDEHPIATRDIPLVNFGMTLGANWKGFDLNMLLQGSTLFHVQYAEQLAQPLMYGRSALTQFLDRWHTAVPGADVYDPNTVWVPGYYPTTGSPPADGTKAVQNATYVRIKSLELGYTLPSRLLKKAGISKLRVYVNSYNLATLTGLKNSDPEHPGVVAPNADWNYSQGGYLYPLNRSFNVGANVTF</sequence>
<protein>
    <submittedName>
        <fullName evidence="10">TonB-dependent receptor</fullName>
    </submittedName>
</protein>
<dbReference type="InterPro" id="IPR023996">
    <property type="entry name" value="TonB-dep_OMP_SusC/RagA"/>
</dbReference>
<accession>A0ABY7T3X9</accession>
<keyword evidence="10" id="KW-0675">Receptor</keyword>
<dbReference type="Pfam" id="PF13715">
    <property type="entry name" value="CarbopepD_reg_2"/>
    <property type="match status" value="1"/>
</dbReference>
<reference evidence="10 11" key="1">
    <citation type="submission" date="2023-02" db="EMBL/GenBank/DDBJ databases">
        <title>Genome sequence of Mucilaginibacter jinjuensis strain KACC 16571.</title>
        <authorList>
            <person name="Kim S."/>
            <person name="Heo J."/>
            <person name="Kwon S.-W."/>
        </authorList>
    </citation>
    <scope>NUCLEOTIDE SEQUENCE [LARGE SCALE GENOMIC DNA]</scope>
    <source>
        <strain evidence="10 11">KACC 16571</strain>
    </source>
</reference>
<proteinExistence type="inferred from homology"/>
<keyword evidence="11" id="KW-1185">Reference proteome</keyword>
<evidence type="ECO:0000256" key="4">
    <source>
        <dbReference type="ARBA" id="ARBA00022692"/>
    </source>
</evidence>
<evidence type="ECO:0000256" key="3">
    <source>
        <dbReference type="ARBA" id="ARBA00022452"/>
    </source>
</evidence>
<dbReference type="RefSeq" id="WP_273628619.1">
    <property type="nucleotide sequence ID" value="NZ_CP117167.1"/>
</dbReference>
<keyword evidence="3 8" id="KW-1134">Transmembrane beta strand</keyword>
<dbReference type="InterPro" id="IPR008969">
    <property type="entry name" value="CarboxyPept-like_regulatory"/>
</dbReference>
<dbReference type="NCBIfam" id="TIGR04056">
    <property type="entry name" value="OMP_RagA_SusC"/>
    <property type="match status" value="1"/>
</dbReference>
<evidence type="ECO:0000256" key="2">
    <source>
        <dbReference type="ARBA" id="ARBA00022448"/>
    </source>
</evidence>
<evidence type="ECO:0000256" key="7">
    <source>
        <dbReference type="ARBA" id="ARBA00023237"/>
    </source>
</evidence>
<dbReference type="NCBIfam" id="TIGR04057">
    <property type="entry name" value="SusC_RagA_signa"/>
    <property type="match status" value="1"/>
</dbReference>
<dbReference type="InterPro" id="IPR012910">
    <property type="entry name" value="Plug_dom"/>
</dbReference>
<dbReference type="PANTHER" id="PTHR30069">
    <property type="entry name" value="TONB-DEPENDENT OUTER MEMBRANE RECEPTOR"/>
    <property type="match status" value="1"/>
</dbReference>
<comment type="similarity">
    <text evidence="8">Belongs to the TonB-dependent receptor family.</text>
</comment>
<keyword evidence="7 8" id="KW-0998">Cell outer membrane</keyword>
<dbReference type="Gene3D" id="2.40.170.20">
    <property type="entry name" value="TonB-dependent receptor, beta-barrel domain"/>
    <property type="match status" value="1"/>
</dbReference>
<evidence type="ECO:0000313" key="11">
    <source>
        <dbReference type="Proteomes" id="UP001216139"/>
    </source>
</evidence>
<evidence type="ECO:0000256" key="6">
    <source>
        <dbReference type="ARBA" id="ARBA00023136"/>
    </source>
</evidence>
<gene>
    <name evidence="10" type="ORF">PQO05_16975</name>
</gene>
<evidence type="ECO:0000313" key="10">
    <source>
        <dbReference type="EMBL" id="WCT10431.1"/>
    </source>
</evidence>
<keyword evidence="4 8" id="KW-0812">Transmembrane</keyword>
<dbReference type="PROSITE" id="PS52016">
    <property type="entry name" value="TONB_DEPENDENT_REC_3"/>
    <property type="match status" value="1"/>
</dbReference>
<dbReference type="SUPFAM" id="SSF49464">
    <property type="entry name" value="Carboxypeptidase regulatory domain-like"/>
    <property type="match status" value="1"/>
</dbReference>
<dbReference type="InterPro" id="IPR036942">
    <property type="entry name" value="Beta-barrel_TonB_sf"/>
</dbReference>
<keyword evidence="2 8" id="KW-0813">Transport</keyword>
<evidence type="ECO:0000256" key="1">
    <source>
        <dbReference type="ARBA" id="ARBA00004571"/>
    </source>
</evidence>
<organism evidence="10 11">
    <name type="scientific">Mucilaginibacter jinjuensis</name>
    <dbReference type="NCBI Taxonomy" id="1176721"/>
    <lineage>
        <taxon>Bacteria</taxon>
        <taxon>Pseudomonadati</taxon>
        <taxon>Bacteroidota</taxon>
        <taxon>Sphingobacteriia</taxon>
        <taxon>Sphingobacteriales</taxon>
        <taxon>Sphingobacteriaceae</taxon>
        <taxon>Mucilaginibacter</taxon>
    </lineage>
</organism>
<evidence type="ECO:0000256" key="8">
    <source>
        <dbReference type="PROSITE-ProRule" id="PRU01360"/>
    </source>
</evidence>
<dbReference type="SUPFAM" id="SSF56935">
    <property type="entry name" value="Porins"/>
    <property type="match status" value="1"/>
</dbReference>
<name>A0ABY7T3X9_9SPHI</name>
<dbReference type="Proteomes" id="UP001216139">
    <property type="component" value="Chromosome"/>
</dbReference>
<evidence type="ECO:0000256" key="5">
    <source>
        <dbReference type="ARBA" id="ARBA00022729"/>
    </source>
</evidence>
<keyword evidence="6 8" id="KW-0472">Membrane</keyword>
<dbReference type="EMBL" id="CP117167">
    <property type="protein sequence ID" value="WCT10431.1"/>
    <property type="molecule type" value="Genomic_DNA"/>
</dbReference>
<dbReference type="PANTHER" id="PTHR30069:SF29">
    <property type="entry name" value="HEMOGLOBIN AND HEMOGLOBIN-HAPTOGLOBIN-BINDING PROTEIN 1-RELATED"/>
    <property type="match status" value="1"/>
</dbReference>
<dbReference type="InterPro" id="IPR039426">
    <property type="entry name" value="TonB-dep_rcpt-like"/>
</dbReference>
<keyword evidence="5" id="KW-0732">Signal</keyword>
<comment type="subcellular location">
    <subcellularLocation>
        <location evidence="1 8">Cell outer membrane</location>
        <topology evidence="1 8">Multi-pass membrane protein</topology>
    </subcellularLocation>
</comment>
<evidence type="ECO:0000259" key="9">
    <source>
        <dbReference type="Pfam" id="PF07715"/>
    </source>
</evidence>
<dbReference type="Gene3D" id="2.170.130.10">
    <property type="entry name" value="TonB-dependent receptor, plug domain"/>
    <property type="match status" value="1"/>
</dbReference>